<organism evidence="7 8">
    <name type="scientific">Nibrella viscosa</name>
    <dbReference type="NCBI Taxonomy" id="1084524"/>
    <lineage>
        <taxon>Bacteria</taxon>
        <taxon>Pseudomonadati</taxon>
        <taxon>Bacteroidota</taxon>
        <taxon>Cytophagia</taxon>
        <taxon>Cytophagales</taxon>
        <taxon>Spirosomataceae</taxon>
        <taxon>Nibrella</taxon>
    </lineage>
</organism>
<dbReference type="InterPro" id="IPR013249">
    <property type="entry name" value="RNA_pol_sigma70_r4_t2"/>
</dbReference>
<evidence type="ECO:0000313" key="7">
    <source>
        <dbReference type="EMBL" id="GAA4397826.1"/>
    </source>
</evidence>
<keyword evidence="4" id="KW-0804">Transcription</keyword>
<evidence type="ECO:0000259" key="6">
    <source>
        <dbReference type="Pfam" id="PF08281"/>
    </source>
</evidence>
<comment type="similarity">
    <text evidence="1">Belongs to the sigma-70 factor family. ECF subfamily.</text>
</comment>
<evidence type="ECO:0000256" key="1">
    <source>
        <dbReference type="ARBA" id="ARBA00010641"/>
    </source>
</evidence>
<dbReference type="Pfam" id="PF08281">
    <property type="entry name" value="Sigma70_r4_2"/>
    <property type="match status" value="1"/>
</dbReference>
<name>A0ABP8JYE4_9BACT</name>
<dbReference type="NCBIfam" id="TIGR02937">
    <property type="entry name" value="sigma70-ECF"/>
    <property type="match status" value="1"/>
</dbReference>
<dbReference type="PANTHER" id="PTHR43133:SF53">
    <property type="entry name" value="ECF RNA POLYMERASE SIGMA-E FACTOR"/>
    <property type="match status" value="1"/>
</dbReference>
<sequence>MNDEQTLVRQILQGDLRAYQMLVERYQRLVLHMVSRIVRQPADVEDVCQEVFIKVYKHLREYQFEAKLSTWIASIAYRTAINYAKKMNRLPAHGDLNQVSETREPSGNSSPEDILVNKDWKSFLYAQIEQLPVHYRTILTLYHLEELSYEEIGQITSLPAGTVKNYLFRARKLLKEALQRHQKREHWL</sequence>
<keyword evidence="2" id="KW-0805">Transcription regulation</keyword>
<dbReference type="Gene3D" id="1.10.1740.10">
    <property type="match status" value="1"/>
</dbReference>
<feature type="domain" description="RNA polymerase sigma factor 70 region 4 type 2" evidence="6">
    <location>
        <begin position="124"/>
        <end position="174"/>
    </location>
</feature>
<gene>
    <name evidence="7" type="ORF">GCM10023187_07700</name>
</gene>
<feature type="domain" description="RNA polymerase sigma-70 region 2" evidence="5">
    <location>
        <begin position="22"/>
        <end position="88"/>
    </location>
</feature>
<evidence type="ECO:0000256" key="4">
    <source>
        <dbReference type="ARBA" id="ARBA00023163"/>
    </source>
</evidence>
<accession>A0ABP8JYE4</accession>
<dbReference type="Gene3D" id="1.10.10.10">
    <property type="entry name" value="Winged helix-like DNA-binding domain superfamily/Winged helix DNA-binding domain"/>
    <property type="match status" value="1"/>
</dbReference>
<keyword evidence="3" id="KW-0731">Sigma factor</keyword>
<dbReference type="SUPFAM" id="SSF88946">
    <property type="entry name" value="Sigma2 domain of RNA polymerase sigma factors"/>
    <property type="match status" value="1"/>
</dbReference>
<dbReference type="InterPro" id="IPR013325">
    <property type="entry name" value="RNA_pol_sigma_r2"/>
</dbReference>
<dbReference type="InterPro" id="IPR036388">
    <property type="entry name" value="WH-like_DNA-bd_sf"/>
</dbReference>
<dbReference type="InterPro" id="IPR039425">
    <property type="entry name" value="RNA_pol_sigma-70-like"/>
</dbReference>
<dbReference type="CDD" id="cd06171">
    <property type="entry name" value="Sigma70_r4"/>
    <property type="match status" value="1"/>
</dbReference>
<dbReference type="Pfam" id="PF04542">
    <property type="entry name" value="Sigma70_r2"/>
    <property type="match status" value="1"/>
</dbReference>
<keyword evidence="8" id="KW-1185">Reference proteome</keyword>
<dbReference type="InterPro" id="IPR013324">
    <property type="entry name" value="RNA_pol_sigma_r3/r4-like"/>
</dbReference>
<evidence type="ECO:0000256" key="2">
    <source>
        <dbReference type="ARBA" id="ARBA00023015"/>
    </source>
</evidence>
<evidence type="ECO:0000256" key="3">
    <source>
        <dbReference type="ARBA" id="ARBA00023082"/>
    </source>
</evidence>
<protein>
    <submittedName>
        <fullName evidence="7">Sigma-70 family RNA polymerase sigma factor</fullName>
    </submittedName>
</protein>
<dbReference type="InterPro" id="IPR007627">
    <property type="entry name" value="RNA_pol_sigma70_r2"/>
</dbReference>
<comment type="caution">
    <text evidence="7">The sequence shown here is derived from an EMBL/GenBank/DDBJ whole genome shotgun (WGS) entry which is preliminary data.</text>
</comment>
<proteinExistence type="inferred from homology"/>
<dbReference type="PANTHER" id="PTHR43133">
    <property type="entry name" value="RNA POLYMERASE ECF-TYPE SIGMA FACTO"/>
    <property type="match status" value="1"/>
</dbReference>
<dbReference type="InterPro" id="IPR014284">
    <property type="entry name" value="RNA_pol_sigma-70_dom"/>
</dbReference>
<dbReference type="SUPFAM" id="SSF88659">
    <property type="entry name" value="Sigma3 and sigma4 domains of RNA polymerase sigma factors"/>
    <property type="match status" value="1"/>
</dbReference>
<dbReference type="EMBL" id="BAABHB010000001">
    <property type="protein sequence ID" value="GAA4397826.1"/>
    <property type="molecule type" value="Genomic_DNA"/>
</dbReference>
<evidence type="ECO:0000259" key="5">
    <source>
        <dbReference type="Pfam" id="PF04542"/>
    </source>
</evidence>
<reference evidence="8" key="1">
    <citation type="journal article" date="2019" name="Int. J. Syst. Evol. Microbiol.">
        <title>The Global Catalogue of Microorganisms (GCM) 10K type strain sequencing project: providing services to taxonomists for standard genome sequencing and annotation.</title>
        <authorList>
            <consortium name="The Broad Institute Genomics Platform"/>
            <consortium name="The Broad Institute Genome Sequencing Center for Infectious Disease"/>
            <person name="Wu L."/>
            <person name="Ma J."/>
        </authorList>
    </citation>
    <scope>NUCLEOTIDE SEQUENCE [LARGE SCALE GENOMIC DNA]</scope>
    <source>
        <strain evidence="8">JCM 17925</strain>
    </source>
</reference>
<dbReference type="Proteomes" id="UP001500936">
    <property type="component" value="Unassembled WGS sequence"/>
</dbReference>
<evidence type="ECO:0000313" key="8">
    <source>
        <dbReference type="Proteomes" id="UP001500936"/>
    </source>
</evidence>